<feature type="chain" id="PRO_5047367520" description="Lipase B" evidence="1">
    <location>
        <begin position="20"/>
        <end position="360"/>
    </location>
</feature>
<protein>
    <recommendedName>
        <fullName evidence="4">Lipase B</fullName>
    </recommendedName>
</protein>
<proteinExistence type="predicted"/>
<name>A0ABR4FKU7_9EURO</name>
<evidence type="ECO:0000256" key="1">
    <source>
        <dbReference type="SAM" id="SignalP"/>
    </source>
</evidence>
<dbReference type="EMBL" id="JBFTWV010000208">
    <property type="protein sequence ID" value="KAL2783844.1"/>
    <property type="molecule type" value="Genomic_DNA"/>
</dbReference>
<keyword evidence="3" id="KW-1185">Reference proteome</keyword>
<dbReference type="SUPFAM" id="SSF53474">
    <property type="entry name" value="alpha/beta-Hydrolases"/>
    <property type="match status" value="1"/>
</dbReference>
<dbReference type="InterPro" id="IPR053228">
    <property type="entry name" value="Stereospecific_Lipase"/>
</dbReference>
<evidence type="ECO:0000313" key="2">
    <source>
        <dbReference type="EMBL" id="KAL2783844.1"/>
    </source>
</evidence>
<dbReference type="Proteomes" id="UP001610563">
    <property type="component" value="Unassembled WGS sequence"/>
</dbReference>
<sequence length="360" mass="37758">MAPITSLLVFPLLSILAAASPAGINRRAVDDINSTNNLNLVNPSTPVFPRKAAGDAPFSVTEKSLRGAIYIPPGFEYGAGSKSPVIMIPGTAVPAGTTYADGFGRLLGETDYADPVWVNIPGNSLNDVQVNSEYVAYAINYISGVSRGKKVGLVSWSQGGINAQWAFKFWPSTIDAVTDHIALAPDYKGTTLAPLICTPLTMSLCTPAIKQQESRSNLIATLRRNGGDSAFVPTTTFFSSSDEIVQPQDGVDASAYLLDARNVGVTNNKVQEVCDNPFAIVLHEGALFNALAWGLIQDALTHDGPGRPDRLDTTLLCDENAAPGMDPLAAAAAIVASAVGNILASPATTLREAPIAPYAS</sequence>
<reference evidence="2 3" key="1">
    <citation type="submission" date="2024-07" db="EMBL/GenBank/DDBJ databases">
        <title>Section-level genome sequencing and comparative genomics of Aspergillus sections Usti and Cavernicolus.</title>
        <authorList>
            <consortium name="Lawrence Berkeley National Laboratory"/>
            <person name="Nybo J.L."/>
            <person name="Vesth T.C."/>
            <person name="Theobald S."/>
            <person name="Frisvad J.C."/>
            <person name="Larsen T.O."/>
            <person name="Kjaerboelling I."/>
            <person name="Rothschild-Mancinelli K."/>
            <person name="Lyhne E.K."/>
            <person name="Kogle M.E."/>
            <person name="Barry K."/>
            <person name="Clum A."/>
            <person name="Na H."/>
            <person name="Ledsgaard L."/>
            <person name="Lin J."/>
            <person name="Lipzen A."/>
            <person name="Kuo A."/>
            <person name="Riley R."/>
            <person name="Mondo S."/>
            <person name="Labutti K."/>
            <person name="Haridas S."/>
            <person name="Pangalinan J."/>
            <person name="Salamov A.A."/>
            <person name="Simmons B.A."/>
            <person name="Magnuson J.K."/>
            <person name="Chen J."/>
            <person name="Drula E."/>
            <person name="Henrissat B."/>
            <person name="Wiebenga A."/>
            <person name="Lubbers R.J."/>
            <person name="Gomes A.C."/>
            <person name="Makela M.R."/>
            <person name="Stajich J."/>
            <person name="Grigoriev I.V."/>
            <person name="Mortensen U.H."/>
            <person name="De Vries R.P."/>
            <person name="Baker S.E."/>
            <person name="Andersen M.R."/>
        </authorList>
    </citation>
    <scope>NUCLEOTIDE SEQUENCE [LARGE SCALE GENOMIC DNA]</scope>
    <source>
        <strain evidence="2 3">CBS 209.92</strain>
    </source>
</reference>
<dbReference type="PANTHER" id="PTHR37574:SF1">
    <property type="entry name" value="LIPASE B"/>
    <property type="match status" value="1"/>
</dbReference>
<organism evidence="2 3">
    <name type="scientific">Aspergillus keveii</name>
    <dbReference type="NCBI Taxonomy" id="714993"/>
    <lineage>
        <taxon>Eukaryota</taxon>
        <taxon>Fungi</taxon>
        <taxon>Dikarya</taxon>
        <taxon>Ascomycota</taxon>
        <taxon>Pezizomycotina</taxon>
        <taxon>Eurotiomycetes</taxon>
        <taxon>Eurotiomycetidae</taxon>
        <taxon>Eurotiales</taxon>
        <taxon>Aspergillaceae</taxon>
        <taxon>Aspergillus</taxon>
        <taxon>Aspergillus subgen. Nidulantes</taxon>
    </lineage>
</organism>
<dbReference type="PANTHER" id="PTHR37574">
    <property type="entry name" value="LIPASE B"/>
    <property type="match status" value="1"/>
</dbReference>
<dbReference type="Gene3D" id="3.40.50.1820">
    <property type="entry name" value="alpha/beta hydrolase"/>
    <property type="match status" value="1"/>
</dbReference>
<gene>
    <name evidence="2" type="ORF">BJX66DRAFT_349069</name>
</gene>
<evidence type="ECO:0000313" key="3">
    <source>
        <dbReference type="Proteomes" id="UP001610563"/>
    </source>
</evidence>
<dbReference type="InterPro" id="IPR029058">
    <property type="entry name" value="AB_hydrolase_fold"/>
</dbReference>
<accession>A0ABR4FKU7</accession>
<evidence type="ECO:0008006" key="4">
    <source>
        <dbReference type="Google" id="ProtNLM"/>
    </source>
</evidence>
<comment type="caution">
    <text evidence="2">The sequence shown here is derived from an EMBL/GenBank/DDBJ whole genome shotgun (WGS) entry which is preliminary data.</text>
</comment>
<feature type="signal peptide" evidence="1">
    <location>
        <begin position="1"/>
        <end position="19"/>
    </location>
</feature>
<keyword evidence="1" id="KW-0732">Signal</keyword>